<accession>A0A2H4SB44</accession>
<dbReference type="AlphaFoldDB" id="A0A2H4SB44"/>
<reference evidence="3 4" key="1">
    <citation type="journal article" date="2017" name="BMC Genomics">
        <title>Chromosome level assembly and secondary metabolite potential of the parasitic fungus Cordyceps militaris.</title>
        <authorList>
            <person name="Kramer G.J."/>
            <person name="Nodwell J.R."/>
        </authorList>
    </citation>
    <scope>NUCLEOTIDE SEQUENCE [LARGE SCALE GENOMIC DNA]</scope>
    <source>
        <strain evidence="3 4">ATCC 34164</strain>
    </source>
</reference>
<evidence type="ECO:0000313" key="3">
    <source>
        <dbReference type="EMBL" id="ATY60340.1"/>
    </source>
</evidence>
<dbReference type="EMBL" id="CP023323">
    <property type="protein sequence ID" value="ATY60340.1"/>
    <property type="molecule type" value="Genomic_DNA"/>
</dbReference>
<dbReference type="InterPro" id="IPR036928">
    <property type="entry name" value="AS_sf"/>
</dbReference>
<dbReference type="VEuPathDB" id="FungiDB:A9K55_006181"/>
<feature type="domain" description="Amidase" evidence="1">
    <location>
        <begin position="212"/>
        <end position="371"/>
    </location>
</feature>
<dbReference type="PANTHER" id="PTHR46310:SF7">
    <property type="entry name" value="AMIDASE 1"/>
    <property type="match status" value="1"/>
</dbReference>
<dbReference type="InterPro" id="IPR023631">
    <property type="entry name" value="Amidase_dom"/>
</dbReference>
<dbReference type="PANTHER" id="PTHR46310">
    <property type="entry name" value="AMIDASE 1"/>
    <property type="match status" value="1"/>
</dbReference>
<proteinExistence type="predicted"/>
<gene>
    <name evidence="3" type="ORF">A9K55_006181</name>
</gene>
<sequence length="652" mass="69752">MLNLAKRSHWAVLGVLSGVYAANVVFDGASVQLDGIYYFIDPHVTGELPLPRIDLAAVTAGGFMPVTVVQSTAEATSLDSLLQSWLERDDVFQPSFLEGGIYVADDRFLSESSQHAPSSMQLLNTTALVQHLPPNTTTTTRQLPSGPYFLHAQSGKVHRALRLYDDYADAFTGSLLQSPDGGGRVQTLSAQIPTAMTLTMGVPSRLYYTVTATQPLAGVRLGVKDLFCVRGARRSNANRAWYHLYDLPCDASATAVQRLVDAGAVVVGYQMLAQFALGDRYTSDAVDMHLPFNPRGDGYASPEGSSSGGAASVAAYPWMDLALGTDTGGSVRGPAQVIGVFGNRPTEGLVSLEGVTPLSPGLDTPGLLTRDPALWDTAQQVLYGEGYKSLAGVKAPEYPKTVYLLKWPKGKGYDVDGMLDRFVNAVVEVTGAKVETIDLEALWARTRPSEVGDVTLAVFLNSTYTVLTATDQWNLVGKPFFADYAKKHGGRKPFVNPSPLTRWTWAQTLPASAYPAARRQHVVARAWFGTHVLAATGNARCSSALLLYSDYLGTPNPRTTMRVMPGVRGLQAAYWAPLTGTPDLALPLGEVRTLSNVTGEPEPLPVSADIMAARGCDGLLTRLAAELVAKGAVKVPQTGASLNGGAEMLFRQ</sequence>
<dbReference type="Gene3D" id="3.90.1300.10">
    <property type="entry name" value="Amidase signature (AS) domain"/>
    <property type="match status" value="1"/>
</dbReference>
<dbReference type="SUPFAM" id="SSF75304">
    <property type="entry name" value="Amidase signature (AS) enzymes"/>
    <property type="match status" value="1"/>
</dbReference>
<dbReference type="VEuPathDB" id="FungiDB:CCM_02764"/>
<keyword evidence="3" id="KW-0808">Transferase</keyword>
<evidence type="ECO:0000313" key="4">
    <source>
        <dbReference type="Proteomes" id="UP000323067"/>
    </source>
</evidence>
<name>A0A2H4SB44_CORMI</name>
<dbReference type="GO" id="GO:0016740">
    <property type="term" value="F:transferase activity"/>
    <property type="evidence" value="ECO:0007669"/>
    <property type="project" value="UniProtKB-KW"/>
</dbReference>
<feature type="domain" description="Scytalone dehydratase-like protein Arp1 N-terminal" evidence="2">
    <location>
        <begin position="57"/>
        <end position="164"/>
    </location>
</feature>
<organism evidence="3 4">
    <name type="scientific">Cordyceps militaris</name>
    <name type="common">Caterpillar fungus</name>
    <name type="synonym">Clavaria militaris</name>
    <dbReference type="NCBI Taxonomy" id="73501"/>
    <lineage>
        <taxon>Eukaryota</taxon>
        <taxon>Fungi</taxon>
        <taxon>Dikarya</taxon>
        <taxon>Ascomycota</taxon>
        <taxon>Pezizomycotina</taxon>
        <taxon>Sordariomycetes</taxon>
        <taxon>Hypocreomycetidae</taxon>
        <taxon>Hypocreales</taxon>
        <taxon>Cordycipitaceae</taxon>
        <taxon>Cordyceps</taxon>
    </lineage>
</organism>
<dbReference type="OrthoDB" id="5423360at2759"/>
<dbReference type="Proteomes" id="UP000323067">
    <property type="component" value="Chromosome vi"/>
</dbReference>
<dbReference type="InterPro" id="IPR058329">
    <property type="entry name" value="Arp1_N"/>
</dbReference>
<evidence type="ECO:0000259" key="1">
    <source>
        <dbReference type="Pfam" id="PF01425"/>
    </source>
</evidence>
<evidence type="ECO:0000259" key="2">
    <source>
        <dbReference type="Pfam" id="PF26053"/>
    </source>
</evidence>
<protein>
    <submittedName>
        <fullName evidence="3">Glutamyl-tRNA(Gln) amidotransferase</fullName>
    </submittedName>
</protein>
<dbReference type="Pfam" id="PF26053">
    <property type="entry name" value="DUF8016"/>
    <property type="match status" value="1"/>
</dbReference>
<dbReference type="Pfam" id="PF01425">
    <property type="entry name" value="Amidase"/>
    <property type="match status" value="1"/>
</dbReference>